<dbReference type="EMBL" id="GGEC01089526">
    <property type="protein sequence ID" value="MBX70010.1"/>
    <property type="molecule type" value="Transcribed_RNA"/>
</dbReference>
<dbReference type="AlphaFoldDB" id="A0A2P2QSL6"/>
<evidence type="ECO:0000313" key="1">
    <source>
        <dbReference type="EMBL" id="MBX70010.1"/>
    </source>
</evidence>
<accession>A0A2P2QSL6</accession>
<reference evidence="1" key="1">
    <citation type="submission" date="2018-02" db="EMBL/GenBank/DDBJ databases">
        <title>Rhizophora mucronata_Transcriptome.</title>
        <authorList>
            <person name="Meera S.P."/>
            <person name="Sreeshan A."/>
            <person name="Augustine A."/>
        </authorList>
    </citation>
    <scope>NUCLEOTIDE SEQUENCE</scope>
    <source>
        <tissue evidence="1">Leaf</tissue>
    </source>
</reference>
<proteinExistence type="predicted"/>
<organism evidence="1">
    <name type="scientific">Rhizophora mucronata</name>
    <name type="common">Asiatic mangrove</name>
    <dbReference type="NCBI Taxonomy" id="61149"/>
    <lineage>
        <taxon>Eukaryota</taxon>
        <taxon>Viridiplantae</taxon>
        <taxon>Streptophyta</taxon>
        <taxon>Embryophyta</taxon>
        <taxon>Tracheophyta</taxon>
        <taxon>Spermatophyta</taxon>
        <taxon>Magnoliopsida</taxon>
        <taxon>eudicotyledons</taxon>
        <taxon>Gunneridae</taxon>
        <taxon>Pentapetalae</taxon>
        <taxon>rosids</taxon>
        <taxon>fabids</taxon>
        <taxon>Malpighiales</taxon>
        <taxon>Rhizophoraceae</taxon>
        <taxon>Rhizophora</taxon>
    </lineage>
</organism>
<name>A0A2P2QSL6_RHIMU</name>
<protein>
    <submittedName>
        <fullName evidence="1">Uncharacterized protein</fullName>
    </submittedName>
</protein>
<sequence length="38" mass="4415">MTQSVLKRTHSSRYFTFCLDMPSVLYISIDIESIILCC</sequence>